<dbReference type="Proteomes" id="UP001642487">
    <property type="component" value="Chromosome 2"/>
</dbReference>
<proteinExistence type="predicted"/>
<sequence length="126" mass="14591">MNSCHGSQCEHGINHIFSLILFDIRTIHSSFCTAESTWTLPVVFVRLAVKRYSSLDKVSGFVGIFRQSFVCIGKLQQRTNHKLLYWVAVEYLPLSVLLENGKIDLQLALHLVHSWFPKCLFWSLYF</sequence>
<organism evidence="1 2">
    <name type="scientific">Citrullus colocynthis</name>
    <name type="common">colocynth</name>
    <dbReference type="NCBI Taxonomy" id="252529"/>
    <lineage>
        <taxon>Eukaryota</taxon>
        <taxon>Viridiplantae</taxon>
        <taxon>Streptophyta</taxon>
        <taxon>Embryophyta</taxon>
        <taxon>Tracheophyta</taxon>
        <taxon>Spermatophyta</taxon>
        <taxon>Magnoliopsida</taxon>
        <taxon>eudicotyledons</taxon>
        <taxon>Gunneridae</taxon>
        <taxon>Pentapetalae</taxon>
        <taxon>rosids</taxon>
        <taxon>fabids</taxon>
        <taxon>Cucurbitales</taxon>
        <taxon>Cucurbitaceae</taxon>
        <taxon>Benincaseae</taxon>
        <taxon>Citrullus</taxon>
    </lineage>
</organism>
<reference evidence="1 2" key="1">
    <citation type="submission" date="2024-03" db="EMBL/GenBank/DDBJ databases">
        <authorList>
            <person name="Gkanogiannis A."/>
            <person name="Becerra Lopez-Lavalle L."/>
        </authorList>
    </citation>
    <scope>NUCLEOTIDE SEQUENCE [LARGE SCALE GENOMIC DNA]</scope>
</reference>
<dbReference type="EMBL" id="OZ021736">
    <property type="protein sequence ID" value="CAK9314605.1"/>
    <property type="molecule type" value="Genomic_DNA"/>
</dbReference>
<protein>
    <submittedName>
        <fullName evidence="1">Uncharacterized protein</fullName>
    </submittedName>
</protein>
<keyword evidence="2" id="KW-1185">Reference proteome</keyword>
<gene>
    <name evidence="1" type="ORF">CITCOLO1_LOCUS6367</name>
</gene>
<evidence type="ECO:0000313" key="1">
    <source>
        <dbReference type="EMBL" id="CAK9314605.1"/>
    </source>
</evidence>
<evidence type="ECO:0000313" key="2">
    <source>
        <dbReference type="Proteomes" id="UP001642487"/>
    </source>
</evidence>
<accession>A0ABP0Y4G5</accession>
<name>A0ABP0Y4G5_9ROSI</name>